<evidence type="ECO:0000259" key="1">
    <source>
        <dbReference type="PROSITE" id="PS50097"/>
    </source>
</evidence>
<protein>
    <recommendedName>
        <fullName evidence="1">BTB domain-containing protein</fullName>
    </recommendedName>
</protein>
<proteinExistence type="predicted"/>
<name>A0A9P6GMC2_9PLEO</name>
<dbReference type="InterPro" id="IPR011333">
    <property type="entry name" value="SKP1/BTB/POZ_sf"/>
</dbReference>
<keyword evidence="3" id="KW-1185">Reference proteome</keyword>
<evidence type="ECO:0000313" key="2">
    <source>
        <dbReference type="EMBL" id="KAF9738059.1"/>
    </source>
</evidence>
<evidence type="ECO:0000313" key="3">
    <source>
        <dbReference type="Proteomes" id="UP000756921"/>
    </source>
</evidence>
<dbReference type="SUPFAM" id="SSF54695">
    <property type="entry name" value="POZ domain"/>
    <property type="match status" value="1"/>
</dbReference>
<dbReference type="Proteomes" id="UP000756921">
    <property type="component" value="Unassembled WGS sequence"/>
</dbReference>
<organism evidence="2 3">
    <name type="scientific">Paraphaeosphaeria minitans</name>
    <dbReference type="NCBI Taxonomy" id="565426"/>
    <lineage>
        <taxon>Eukaryota</taxon>
        <taxon>Fungi</taxon>
        <taxon>Dikarya</taxon>
        <taxon>Ascomycota</taxon>
        <taxon>Pezizomycotina</taxon>
        <taxon>Dothideomycetes</taxon>
        <taxon>Pleosporomycetidae</taxon>
        <taxon>Pleosporales</taxon>
        <taxon>Massarineae</taxon>
        <taxon>Didymosphaeriaceae</taxon>
        <taxon>Paraphaeosphaeria</taxon>
    </lineage>
</organism>
<dbReference type="Pfam" id="PF00651">
    <property type="entry name" value="BTB"/>
    <property type="match status" value="1"/>
</dbReference>
<gene>
    <name evidence="2" type="ORF">PMIN01_03342</name>
</gene>
<dbReference type="InterPro" id="IPR000210">
    <property type="entry name" value="BTB/POZ_dom"/>
</dbReference>
<dbReference type="PROSITE" id="PS50097">
    <property type="entry name" value="BTB"/>
    <property type="match status" value="1"/>
</dbReference>
<feature type="domain" description="BTB" evidence="1">
    <location>
        <begin position="20"/>
        <end position="99"/>
    </location>
</feature>
<dbReference type="OrthoDB" id="6359816at2759"/>
<comment type="caution">
    <text evidence="2">The sequence shown here is derived from an EMBL/GenBank/DDBJ whole genome shotgun (WGS) entry which is preliminary data.</text>
</comment>
<reference evidence="2" key="1">
    <citation type="journal article" date="2020" name="Mol. Plant Microbe Interact.">
        <title>Genome Sequence of the Biocontrol Agent Coniothyrium minitans strain Conio (IMI 134523).</title>
        <authorList>
            <person name="Patel D."/>
            <person name="Shittu T.A."/>
            <person name="Baroncelli R."/>
            <person name="Muthumeenakshi S."/>
            <person name="Osborne T.H."/>
            <person name="Janganan T.K."/>
            <person name="Sreenivasaprasad S."/>
        </authorList>
    </citation>
    <scope>NUCLEOTIDE SEQUENCE</scope>
    <source>
        <strain evidence="2">Conio</strain>
    </source>
</reference>
<accession>A0A9P6GMC2</accession>
<dbReference type="CDD" id="cd18186">
    <property type="entry name" value="BTB_POZ_ZBTB_KLHL-like"/>
    <property type="match status" value="1"/>
</dbReference>
<dbReference type="EMBL" id="WJXW01000003">
    <property type="protein sequence ID" value="KAF9738059.1"/>
    <property type="molecule type" value="Genomic_DNA"/>
</dbReference>
<dbReference type="Gene3D" id="3.30.710.10">
    <property type="entry name" value="Potassium Channel Kv1.1, Chain A"/>
    <property type="match status" value="1"/>
</dbReference>
<sequence length="298" mass="33319">MAAENFIRDISTYLTAGNFSDLTLKFGERSWKIHKAIACCHSRWFHNVMTIGFKVSTRLCKSMAETETSVITLEDEIEMADALDCMVSYFYEAGYDTSKYTTPGSLLHAQVAVIADKYDCQSLYKLASVSFAKQVPSVKSDDWIDIAALIYDYTTLELTTHSELRSLVINSVLSRPDMLTTILEKETMVDILRSNADLATDLLLARPKTRDTSEHLFMCDKCQYVHAGPRDCAYIESRNGAGMGRACPNCGVKDHGPLSKRYYHKVFLAQGFPCSSCGGTHTTEPGPELQFSMMDVQQ</sequence>
<dbReference type="AlphaFoldDB" id="A0A9P6GMC2"/>